<comment type="caution">
    <text evidence="2">The sequence shown here is derived from an EMBL/GenBank/DDBJ whole genome shotgun (WGS) entry which is preliminary data.</text>
</comment>
<sequence length="71" mass="7932">MAESRKRPRGREQQIDGALTGGNADRDAQDVRQDDGHARRSGDADDDLPGVPITERPGAWYRLAHPQRRLV</sequence>
<dbReference type="EMBL" id="BAAATD010000023">
    <property type="protein sequence ID" value="GAA2637705.1"/>
    <property type="molecule type" value="Genomic_DNA"/>
</dbReference>
<evidence type="ECO:0000313" key="2">
    <source>
        <dbReference type="EMBL" id="GAA2637705.1"/>
    </source>
</evidence>
<dbReference type="Proteomes" id="UP001501509">
    <property type="component" value="Unassembled WGS sequence"/>
</dbReference>
<feature type="compositionally biased region" description="Basic and acidic residues" evidence="1">
    <location>
        <begin position="24"/>
        <end position="43"/>
    </location>
</feature>
<feature type="region of interest" description="Disordered" evidence="1">
    <location>
        <begin position="1"/>
        <end position="56"/>
    </location>
</feature>
<protein>
    <submittedName>
        <fullName evidence="2">Uncharacterized protein</fullName>
    </submittedName>
</protein>
<keyword evidence="3" id="KW-1185">Reference proteome</keyword>
<evidence type="ECO:0000256" key="1">
    <source>
        <dbReference type="SAM" id="MobiDB-lite"/>
    </source>
</evidence>
<gene>
    <name evidence="2" type="ORF">GCM10010411_91800</name>
</gene>
<accession>A0ABP6D7T8</accession>
<reference evidence="3" key="1">
    <citation type="journal article" date="2019" name="Int. J. Syst. Evol. Microbiol.">
        <title>The Global Catalogue of Microorganisms (GCM) 10K type strain sequencing project: providing services to taxonomists for standard genome sequencing and annotation.</title>
        <authorList>
            <consortium name="The Broad Institute Genomics Platform"/>
            <consortium name="The Broad Institute Genome Sequencing Center for Infectious Disease"/>
            <person name="Wu L."/>
            <person name="Ma J."/>
        </authorList>
    </citation>
    <scope>NUCLEOTIDE SEQUENCE [LARGE SCALE GENOMIC DNA]</scope>
    <source>
        <strain evidence="3">JCM 6833</strain>
    </source>
</reference>
<evidence type="ECO:0000313" key="3">
    <source>
        <dbReference type="Proteomes" id="UP001501509"/>
    </source>
</evidence>
<organism evidence="2 3">
    <name type="scientific">Actinomadura fulvescens</name>
    <dbReference type="NCBI Taxonomy" id="46160"/>
    <lineage>
        <taxon>Bacteria</taxon>
        <taxon>Bacillati</taxon>
        <taxon>Actinomycetota</taxon>
        <taxon>Actinomycetes</taxon>
        <taxon>Streptosporangiales</taxon>
        <taxon>Thermomonosporaceae</taxon>
        <taxon>Actinomadura</taxon>
    </lineage>
</organism>
<name>A0ABP6D7T8_9ACTN</name>
<proteinExistence type="predicted"/>